<proteinExistence type="inferred from homology"/>
<keyword evidence="10" id="KW-1185">Reference proteome</keyword>
<gene>
    <name evidence="9" type="ORF">GM418_06990</name>
</gene>
<dbReference type="GO" id="GO:0015031">
    <property type="term" value="P:protein transport"/>
    <property type="evidence" value="ECO:0007669"/>
    <property type="project" value="UniProtKB-KW"/>
</dbReference>
<evidence type="ECO:0000256" key="2">
    <source>
        <dbReference type="ARBA" id="ARBA00005811"/>
    </source>
</evidence>
<keyword evidence="7" id="KW-0653">Protein transport</keyword>
<sequence length="193" mass="22008">MARKIPEIPSASLADIAFMLLIFFLVTTTMDVDSGLERRLPQWVDRDQLDETPQINERNIFVVLVNRNNDLLVEGEYTNIDELRDRAKEFLANPTNAENLPEKEPKEIPYFGEVMVSKGVISLRNDLDTRYGTYLAVQNELVAAFNELRDELARDHFGKSYDELDGEQQDAIRDVYPLMISEAEPKGKNVGGN</sequence>
<evidence type="ECO:0000256" key="6">
    <source>
        <dbReference type="ARBA" id="ARBA00023136"/>
    </source>
</evidence>
<keyword evidence="7" id="KW-0813">Transport</keyword>
<dbReference type="PANTHER" id="PTHR30558">
    <property type="entry name" value="EXBD MEMBRANE COMPONENT OF PMF-DRIVEN MACROMOLECULE IMPORT SYSTEM"/>
    <property type="match status" value="1"/>
</dbReference>
<evidence type="ECO:0000313" key="9">
    <source>
        <dbReference type="EMBL" id="QGY43413.1"/>
    </source>
</evidence>
<dbReference type="GO" id="GO:0005886">
    <property type="term" value="C:plasma membrane"/>
    <property type="evidence" value="ECO:0007669"/>
    <property type="project" value="UniProtKB-SubCell"/>
</dbReference>
<evidence type="ECO:0000256" key="8">
    <source>
        <dbReference type="SAM" id="Phobius"/>
    </source>
</evidence>
<dbReference type="InterPro" id="IPR003400">
    <property type="entry name" value="ExbD"/>
</dbReference>
<reference evidence="9 10" key="1">
    <citation type="submission" date="2019-11" db="EMBL/GenBank/DDBJ databases">
        <authorList>
            <person name="Zheng R.K."/>
            <person name="Sun C.M."/>
        </authorList>
    </citation>
    <scope>NUCLEOTIDE SEQUENCE [LARGE SCALE GENOMIC DNA]</scope>
    <source>
        <strain evidence="9 10">WC007</strain>
    </source>
</reference>
<dbReference type="Proteomes" id="UP000428260">
    <property type="component" value="Chromosome"/>
</dbReference>
<keyword evidence="4 7" id="KW-0812">Transmembrane</keyword>
<dbReference type="EMBL" id="CP046401">
    <property type="protein sequence ID" value="QGY43413.1"/>
    <property type="molecule type" value="Genomic_DNA"/>
</dbReference>
<dbReference type="Pfam" id="PF02472">
    <property type="entry name" value="ExbD"/>
    <property type="match status" value="1"/>
</dbReference>
<keyword evidence="3" id="KW-1003">Cell membrane</keyword>
<name>A0A6I6JW19_9BACT</name>
<dbReference type="PANTHER" id="PTHR30558:SF3">
    <property type="entry name" value="BIOPOLYMER TRANSPORT PROTEIN EXBD-RELATED"/>
    <property type="match status" value="1"/>
</dbReference>
<comment type="similarity">
    <text evidence="2 7">Belongs to the ExbD/TolR family.</text>
</comment>
<evidence type="ECO:0000256" key="1">
    <source>
        <dbReference type="ARBA" id="ARBA00004162"/>
    </source>
</evidence>
<accession>A0A6I6JW19</accession>
<evidence type="ECO:0000256" key="5">
    <source>
        <dbReference type="ARBA" id="ARBA00022989"/>
    </source>
</evidence>
<keyword evidence="6 8" id="KW-0472">Membrane</keyword>
<dbReference type="AlphaFoldDB" id="A0A6I6JW19"/>
<evidence type="ECO:0000313" key="10">
    <source>
        <dbReference type="Proteomes" id="UP000428260"/>
    </source>
</evidence>
<dbReference type="GO" id="GO:0022857">
    <property type="term" value="F:transmembrane transporter activity"/>
    <property type="evidence" value="ECO:0007669"/>
    <property type="project" value="InterPro"/>
</dbReference>
<organism evidence="9 10">
    <name type="scientific">Maribellus comscasis</name>
    <dbReference type="NCBI Taxonomy" id="2681766"/>
    <lineage>
        <taxon>Bacteria</taxon>
        <taxon>Pseudomonadati</taxon>
        <taxon>Bacteroidota</taxon>
        <taxon>Bacteroidia</taxon>
        <taxon>Marinilabiliales</taxon>
        <taxon>Prolixibacteraceae</taxon>
        <taxon>Maribellus</taxon>
    </lineage>
</organism>
<evidence type="ECO:0000256" key="4">
    <source>
        <dbReference type="ARBA" id="ARBA00022692"/>
    </source>
</evidence>
<dbReference type="KEGG" id="mcos:GM418_06990"/>
<keyword evidence="5 8" id="KW-1133">Transmembrane helix</keyword>
<dbReference type="RefSeq" id="WP_158864520.1">
    <property type="nucleotide sequence ID" value="NZ_CP046401.1"/>
</dbReference>
<evidence type="ECO:0000256" key="7">
    <source>
        <dbReference type="RuleBase" id="RU003879"/>
    </source>
</evidence>
<comment type="subcellular location">
    <subcellularLocation>
        <location evidence="1">Cell membrane</location>
        <topology evidence="1">Single-pass membrane protein</topology>
    </subcellularLocation>
    <subcellularLocation>
        <location evidence="7">Cell membrane</location>
        <topology evidence="7">Single-pass type II membrane protein</topology>
    </subcellularLocation>
</comment>
<feature type="transmembrane region" description="Helical" evidence="8">
    <location>
        <begin position="12"/>
        <end position="30"/>
    </location>
</feature>
<evidence type="ECO:0000256" key="3">
    <source>
        <dbReference type="ARBA" id="ARBA00022475"/>
    </source>
</evidence>
<protein>
    <submittedName>
        <fullName evidence="9">Biopolymer transporter ExbD</fullName>
    </submittedName>
</protein>